<dbReference type="EMBL" id="KN846974">
    <property type="protein sequence ID" value="KIW76892.1"/>
    <property type="molecule type" value="Genomic_DNA"/>
</dbReference>
<feature type="compositionally biased region" description="Basic and acidic residues" evidence="1">
    <location>
        <begin position="60"/>
        <end position="74"/>
    </location>
</feature>
<evidence type="ECO:0000256" key="1">
    <source>
        <dbReference type="SAM" id="MobiDB-lite"/>
    </source>
</evidence>
<organism evidence="2 3">
    <name type="scientific">Fonsecaea pedrosoi CBS 271.37</name>
    <dbReference type="NCBI Taxonomy" id="1442368"/>
    <lineage>
        <taxon>Eukaryota</taxon>
        <taxon>Fungi</taxon>
        <taxon>Dikarya</taxon>
        <taxon>Ascomycota</taxon>
        <taxon>Pezizomycotina</taxon>
        <taxon>Eurotiomycetes</taxon>
        <taxon>Chaetothyriomycetidae</taxon>
        <taxon>Chaetothyriales</taxon>
        <taxon>Herpotrichiellaceae</taxon>
        <taxon>Fonsecaea</taxon>
    </lineage>
</organism>
<feature type="region of interest" description="Disordered" evidence="1">
    <location>
        <begin position="33"/>
        <end position="74"/>
    </location>
</feature>
<dbReference type="RefSeq" id="XP_013280700.1">
    <property type="nucleotide sequence ID" value="XM_013425246.1"/>
</dbReference>
<dbReference type="VEuPathDB" id="FungiDB:Z517_09336"/>
<sequence>MTAAKSFANRSNPTLAQVIELSLHENLLKERSDIQQQCESGGSSRSHGRTGKQPSIRRAQSRETEIRNPKTHREELYKVKREREHTAFIEHASAAVMDGERHKA</sequence>
<dbReference type="GeneID" id="25308826"/>
<proteinExistence type="predicted"/>
<keyword evidence="3" id="KW-1185">Reference proteome</keyword>
<evidence type="ECO:0000313" key="3">
    <source>
        <dbReference type="Proteomes" id="UP000053029"/>
    </source>
</evidence>
<protein>
    <submittedName>
        <fullName evidence="2">Uncharacterized protein</fullName>
    </submittedName>
</protein>
<dbReference type="Proteomes" id="UP000053029">
    <property type="component" value="Unassembled WGS sequence"/>
</dbReference>
<accession>A0A0D2ERK9</accession>
<evidence type="ECO:0000313" key="2">
    <source>
        <dbReference type="EMBL" id="KIW76892.1"/>
    </source>
</evidence>
<dbReference type="AlphaFoldDB" id="A0A0D2ERK9"/>
<dbReference type="HOGENOM" id="CLU_2250219_0_0_1"/>
<name>A0A0D2ERK9_9EURO</name>
<gene>
    <name evidence="2" type="ORF">Z517_09336</name>
</gene>
<reference evidence="2 3" key="1">
    <citation type="submission" date="2015-01" db="EMBL/GenBank/DDBJ databases">
        <title>The Genome Sequence of Fonsecaea pedrosoi CBS 271.37.</title>
        <authorList>
            <consortium name="The Broad Institute Genomics Platform"/>
            <person name="Cuomo C."/>
            <person name="de Hoog S."/>
            <person name="Gorbushina A."/>
            <person name="Stielow B."/>
            <person name="Teixiera M."/>
            <person name="Abouelleil A."/>
            <person name="Chapman S.B."/>
            <person name="Priest M."/>
            <person name="Young S.K."/>
            <person name="Wortman J."/>
            <person name="Nusbaum C."/>
            <person name="Birren B."/>
        </authorList>
    </citation>
    <scope>NUCLEOTIDE SEQUENCE [LARGE SCALE GENOMIC DNA]</scope>
    <source>
        <strain evidence="2 3">CBS 271.37</strain>
    </source>
</reference>